<organism evidence="4 5">
    <name type="scientific">Cellulosimicrobium cellulans</name>
    <name type="common">Arthrobacter luteus</name>
    <dbReference type="NCBI Taxonomy" id="1710"/>
    <lineage>
        <taxon>Bacteria</taxon>
        <taxon>Bacillati</taxon>
        <taxon>Actinomycetota</taxon>
        <taxon>Actinomycetes</taxon>
        <taxon>Micrococcales</taxon>
        <taxon>Promicromonosporaceae</taxon>
        <taxon>Cellulosimicrobium</taxon>
    </lineage>
</organism>
<dbReference type="EMBL" id="CP021383">
    <property type="protein sequence ID" value="ARU52239.1"/>
    <property type="molecule type" value="Genomic_DNA"/>
</dbReference>
<dbReference type="RefSeq" id="WP_087471243.1">
    <property type="nucleotide sequence ID" value="NZ_CP021383.1"/>
</dbReference>
<feature type="signal peptide" evidence="1">
    <location>
        <begin position="1"/>
        <end position="27"/>
    </location>
</feature>
<evidence type="ECO:0008006" key="6">
    <source>
        <dbReference type="Google" id="ProtNLM"/>
    </source>
</evidence>
<sequence length="358" mass="36904">MTRTGRGSGALRAGLVATLAAATVLLAGCSGEPAAPTTETVDADVSADKGAPPTPEVPLVWPLTGVAAEEVADRPALAVKIENAPQARPQTGLEQADVVWEEVVEGGITRFVAVYHSQVPESVGPVRSVRPMDPAIVGPLHGILAYTGGQEPFVDAVGAAGIQSVVMDHGDDGFTTTRARRAPHNVYGSPEEFWAQADGDRTSPPPAQLVFAREPGTATATVAGAPATRLDVRLTHASRAVWEWNADEGRYVRSEGDTPAVSSDEVRLAATNVVLLAATMENTPFKDPAGVPVPETKLVGTGEGVVASGGKQVAVSWSKEAVDAPLVLTGADGAPVELEPGASWIELVPIGSGSWEIS</sequence>
<evidence type="ECO:0000313" key="4">
    <source>
        <dbReference type="EMBL" id="ARU52239.1"/>
    </source>
</evidence>
<evidence type="ECO:0000313" key="5">
    <source>
        <dbReference type="Proteomes" id="UP000196228"/>
    </source>
</evidence>
<dbReference type="PROSITE" id="PS51257">
    <property type="entry name" value="PROKAR_LIPOPROTEIN"/>
    <property type="match status" value="1"/>
</dbReference>
<dbReference type="Gene3D" id="3.50.90.10">
    <property type="entry name" value="YerB-like"/>
    <property type="match status" value="1"/>
</dbReference>
<dbReference type="SUPFAM" id="SSF159774">
    <property type="entry name" value="YerB-like"/>
    <property type="match status" value="1"/>
</dbReference>
<gene>
    <name evidence="4" type="ORF">CBR64_12995</name>
</gene>
<dbReference type="AlphaFoldDB" id="A0A1Y0HVY9"/>
<feature type="domain" description="DUF3048" evidence="3">
    <location>
        <begin position="231"/>
        <end position="345"/>
    </location>
</feature>
<name>A0A1Y0HVY9_CELCE</name>
<dbReference type="OrthoDB" id="9779102at2"/>
<dbReference type="Pfam" id="PF17479">
    <property type="entry name" value="DUF3048_C"/>
    <property type="match status" value="1"/>
</dbReference>
<protein>
    <recommendedName>
        <fullName evidence="6">DUF3048 domain-containing protein</fullName>
    </recommendedName>
</protein>
<dbReference type="InterPro" id="IPR023158">
    <property type="entry name" value="YerB-like_sf"/>
</dbReference>
<evidence type="ECO:0000259" key="3">
    <source>
        <dbReference type="Pfam" id="PF17479"/>
    </source>
</evidence>
<evidence type="ECO:0000259" key="2">
    <source>
        <dbReference type="Pfam" id="PF11258"/>
    </source>
</evidence>
<dbReference type="KEGG" id="cceu:CBR64_12995"/>
<evidence type="ECO:0000256" key="1">
    <source>
        <dbReference type="SAM" id="SignalP"/>
    </source>
</evidence>
<proteinExistence type="predicted"/>
<accession>A0A1Y0HVY9</accession>
<reference evidence="4 5" key="1">
    <citation type="submission" date="2017-05" db="EMBL/GenBank/DDBJ databases">
        <authorList>
            <person name="Song R."/>
            <person name="Chenine A.L."/>
            <person name="Ruprecht R.M."/>
        </authorList>
    </citation>
    <scope>NUCLEOTIDE SEQUENCE [LARGE SCALE GENOMIC DNA]</scope>
    <source>
        <strain evidence="4 5">PSBB019</strain>
    </source>
</reference>
<dbReference type="InterPro" id="IPR021416">
    <property type="entry name" value="DUF3048_N"/>
</dbReference>
<keyword evidence="1" id="KW-0732">Signal</keyword>
<dbReference type="Pfam" id="PF11258">
    <property type="entry name" value="DUF3048"/>
    <property type="match status" value="1"/>
</dbReference>
<feature type="chain" id="PRO_5038347690" description="DUF3048 domain-containing protein" evidence="1">
    <location>
        <begin position="28"/>
        <end position="358"/>
    </location>
</feature>
<feature type="domain" description="DUF3048" evidence="2">
    <location>
        <begin position="63"/>
        <end position="200"/>
    </location>
</feature>
<dbReference type="Proteomes" id="UP000196228">
    <property type="component" value="Chromosome"/>
</dbReference>
<dbReference type="InterPro" id="IPR035328">
    <property type="entry name" value="DUF3048_C"/>
</dbReference>